<feature type="coiled-coil region" evidence="1">
    <location>
        <begin position="486"/>
        <end position="603"/>
    </location>
</feature>
<feature type="compositionally biased region" description="Low complexity" evidence="2">
    <location>
        <begin position="413"/>
        <end position="422"/>
    </location>
</feature>
<keyword evidence="4" id="KW-1185">Reference proteome</keyword>
<dbReference type="PANTHER" id="PTHR33663">
    <property type="entry name" value="COILED-COIL DOMAIN-CONTAINING PROTEIN 177"/>
    <property type="match status" value="1"/>
</dbReference>
<name>A0ABN9L1J9_9NEOB</name>
<gene>
    <name evidence="3" type="ORF">RIMI_LOCUS3451446</name>
</gene>
<feature type="compositionally biased region" description="Low complexity" evidence="2">
    <location>
        <begin position="245"/>
        <end position="261"/>
    </location>
</feature>
<keyword evidence="1" id="KW-0175">Coiled coil</keyword>
<proteinExistence type="predicted"/>
<feature type="region of interest" description="Disordered" evidence="2">
    <location>
        <begin position="126"/>
        <end position="269"/>
    </location>
</feature>
<dbReference type="InterPro" id="IPR029090">
    <property type="entry name" value="DUF4659"/>
</dbReference>
<protein>
    <recommendedName>
        <fullName evidence="5">Coiled-coil domain-containing protein 177</fullName>
    </recommendedName>
</protein>
<reference evidence="3" key="1">
    <citation type="submission" date="2023-07" db="EMBL/GenBank/DDBJ databases">
        <authorList>
            <person name="Stuckert A."/>
        </authorList>
    </citation>
    <scope>NUCLEOTIDE SEQUENCE</scope>
</reference>
<evidence type="ECO:0008006" key="5">
    <source>
        <dbReference type="Google" id="ProtNLM"/>
    </source>
</evidence>
<comment type="caution">
    <text evidence="3">The sequence shown here is derived from an EMBL/GenBank/DDBJ whole genome shotgun (WGS) entry which is preliminary data.</text>
</comment>
<evidence type="ECO:0000313" key="3">
    <source>
        <dbReference type="EMBL" id="CAJ0928455.1"/>
    </source>
</evidence>
<evidence type="ECO:0000256" key="1">
    <source>
        <dbReference type="SAM" id="Coils"/>
    </source>
</evidence>
<feature type="compositionally biased region" description="Polar residues" evidence="2">
    <location>
        <begin position="141"/>
        <end position="165"/>
    </location>
</feature>
<evidence type="ECO:0000256" key="2">
    <source>
        <dbReference type="SAM" id="MobiDB-lite"/>
    </source>
</evidence>
<evidence type="ECO:0000313" key="4">
    <source>
        <dbReference type="Proteomes" id="UP001176940"/>
    </source>
</evidence>
<dbReference type="EMBL" id="CAUEEQ010005191">
    <property type="protein sequence ID" value="CAJ0928455.1"/>
    <property type="molecule type" value="Genomic_DNA"/>
</dbReference>
<dbReference type="Pfam" id="PF15558">
    <property type="entry name" value="DUF4659"/>
    <property type="match status" value="1"/>
</dbReference>
<feature type="region of interest" description="Disordered" evidence="2">
    <location>
        <begin position="1"/>
        <end position="23"/>
    </location>
</feature>
<feature type="region of interest" description="Disordered" evidence="2">
    <location>
        <begin position="374"/>
        <end position="441"/>
    </location>
</feature>
<organism evidence="3 4">
    <name type="scientific">Ranitomeya imitator</name>
    <name type="common">mimic poison frog</name>
    <dbReference type="NCBI Taxonomy" id="111125"/>
    <lineage>
        <taxon>Eukaryota</taxon>
        <taxon>Metazoa</taxon>
        <taxon>Chordata</taxon>
        <taxon>Craniata</taxon>
        <taxon>Vertebrata</taxon>
        <taxon>Euteleostomi</taxon>
        <taxon>Amphibia</taxon>
        <taxon>Batrachia</taxon>
        <taxon>Anura</taxon>
        <taxon>Neobatrachia</taxon>
        <taxon>Hyloidea</taxon>
        <taxon>Dendrobatidae</taxon>
        <taxon>Dendrobatinae</taxon>
        <taxon>Ranitomeya</taxon>
    </lineage>
</organism>
<dbReference type="Proteomes" id="UP001176940">
    <property type="component" value="Unassembled WGS sequence"/>
</dbReference>
<sequence>MAEPTEDPGGEEASGGSSVRQREHSPMLHLDLYNFECPEAEGSRYVLTSPRSLEACARCMVKPVELLGRSLSDLVREAPGRSMRVATGLCEVYEIERQRKLKMCREERERIIRQEKRRILPLVLSSNLSSPCSSKGPSRAELSNSQGSKKYDTPSSTGTQRSNTHLSKDIDRSQSLPSKLTKRGNPSQVKRQPASLSKAKKSNSSQSEDTQSSSESMSKDPGHPVPRKNKSQSLDSLQKMSHGISGRTSSESMTSSYSGDSLRGKPAQFIPKSRTLDTVNSLLGRSFSLGDLSHSPQTTKKVEKMVKEVKKKGINELPPRDKKIAAIMIAKHEEENIRKEQRYWAHIQWETQRKSSVSRRELEERERHRAILQGQRMLETHVRKRRGKMLSEDLNTAEMEKQSKGKVGKLESQQKNISQIKSQKSKQQKKTDAPETSDDLVQDKLSLAQNKKLERSQQLQVNKILQNKMEKIKHQAFLQEIAQKEESDSEERRKTFEKNLNRAQENVEQLHEKRNQEIKSRAQREEQQIQRARQAAELREKERADHLKELAKAAERKLQHAAQVADEVVQHKARKAVEIRMEKEKIQRENRQKVLKNENIKRQEILMSIEKKLERSEQIFKEKQTVLDNARSVARASFNIREKVRAETNTRTFDKMVLEAEFYANIDKK</sequence>
<accession>A0ABN9L1J9</accession>
<feature type="compositionally biased region" description="Polar residues" evidence="2">
    <location>
        <begin position="173"/>
        <end position="190"/>
    </location>
</feature>
<dbReference type="PANTHER" id="PTHR33663:SF1">
    <property type="entry name" value="COILED-COIL DOMAIN-CONTAINING PROTEIN 177"/>
    <property type="match status" value="1"/>
</dbReference>
<feature type="compositionally biased region" description="Low complexity" evidence="2">
    <location>
        <begin position="202"/>
        <end position="216"/>
    </location>
</feature>
<feature type="compositionally biased region" description="Acidic residues" evidence="2">
    <location>
        <begin position="1"/>
        <end position="10"/>
    </location>
</feature>
<feature type="compositionally biased region" description="Low complexity" evidence="2">
    <location>
        <begin position="126"/>
        <end position="137"/>
    </location>
</feature>